<dbReference type="InterPro" id="IPR011053">
    <property type="entry name" value="Single_hybrid_motif"/>
</dbReference>
<keyword evidence="5 7" id="KW-0067">ATP-binding</keyword>
<dbReference type="PROSITE" id="PS00188">
    <property type="entry name" value="BIOTIN"/>
    <property type="match status" value="1"/>
</dbReference>
<evidence type="ECO:0000313" key="10">
    <source>
        <dbReference type="EMBL" id="PAV19405.1"/>
    </source>
</evidence>
<dbReference type="InterPro" id="IPR003778">
    <property type="entry name" value="CT_A_B"/>
</dbReference>
<dbReference type="SMART" id="SM00878">
    <property type="entry name" value="Biotin_carb_C"/>
    <property type="match status" value="1"/>
</dbReference>
<evidence type="ECO:0000256" key="2">
    <source>
        <dbReference type="ARBA" id="ARBA00022598"/>
    </source>
</evidence>
<gene>
    <name evidence="10" type="ORF">PNOK_0433900</name>
</gene>
<keyword evidence="6" id="KW-0092">Biotin</keyword>
<evidence type="ECO:0000259" key="8">
    <source>
        <dbReference type="PROSITE" id="PS50975"/>
    </source>
</evidence>
<comment type="caution">
    <text evidence="10">The sequence shown here is derived from an EMBL/GenBank/DDBJ whole genome shotgun (WGS) entry which is preliminary data.</text>
</comment>
<dbReference type="Gene3D" id="2.40.100.10">
    <property type="entry name" value="Cyclophilin-like"/>
    <property type="match status" value="2"/>
</dbReference>
<dbReference type="Pfam" id="PF02626">
    <property type="entry name" value="CT_A_B"/>
    <property type="match status" value="1"/>
</dbReference>
<dbReference type="Proteomes" id="UP000217199">
    <property type="component" value="Unassembled WGS sequence"/>
</dbReference>
<dbReference type="InterPro" id="IPR005479">
    <property type="entry name" value="CPAse_ATP-bd"/>
</dbReference>
<evidence type="ECO:0000256" key="6">
    <source>
        <dbReference type="ARBA" id="ARBA00023267"/>
    </source>
</evidence>
<dbReference type="Pfam" id="PF02682">
    <property type="entry name" value="CT_C_D"/>
    <property type="match status" value="1"/>
</dbReference>
<dbReference type="SUPFAM" id="SSF51246">
    <property type="entry name" value="Rudiment single hybrid motif"/>
    <property type="match status" value="1"/>
</dbReference>
<dbReference type="Pfam" id="PF00289">
    <property type="entry name" value="Biotin_carb_N"/>
    <property type="match status" value="1"/>
</dbReference>
<dbReference type="CDD" id="cd06850">
    <property type="entry name" value="biotinyl_domain"/>
    <property type="match status" value="1"/>
</dbReference>
<dbReference type="InterPro" id="IPR005482">
    <property type="entry name" value="Biotin_COase_C"/>
</dbReference>
<keyword evidence="3 7" id="KW-0547">Nucleotide-binding</keyword>
<evidence type="ECO:0000256" key="1">
    <source>
        <dbReference type="ARBA" id="ARBA00001953"/>
    </source>
</evidence>
<evidence type="ECO:0000256" key="3">
    <source>
        <dbReference type="ARBA" id="ARBA00022741"/>
    </source>
</evidence>
<dbReference type="PROSITE" id="PS50975">
    <property type="entry name" value="ATP_GRASP"/>
    <property type="match status" value="1"/>
</dbReference>
<dbReference type="InterPro" id="IPR050856">
    <property type="entry name" value="Biotin_carboxylase_complex"/>
</dbReference>
<dbReference type="Gene3D" id="3.30.1360.40">
    <property type="match status" value="1"/>
</dbReference>
<dbReference type="GO" id="GO:0016874">
    <property type="term" value="F:ligase activity"/>
    <property type="evidence" value="ECO:0007669"/>
    <property type="project" value="UniProtKB-KW"/>
</dbReference>
<dbReference type="Pfam" id="PF02786">
    <property type="entry name" value="CPSase_L_D2"/>
    <property type="match status" value="1"/>
</dbReference>
<comment type="cofactor">
    <cofactor evidence="1">
        <name>biotin</name>
        <dbReference type="ChEBI" id="CHEBI:57586"/>
    </cofactor>
</comment>
<dbReference type="PANTHER" id="PTHR18866:SF128">
    <property type="entry name" value="UREA AMIDOLYASE"/>
    <property type="match status" value="1"/>
</dbReference>
<proteinExistence type="predicted"/>
<dbReference type="InterPro" id="IPR003833">
    <property type="entry name" value="CT_C_D"/>
</dbReference>
<dbReference type="SMART" id="SM00796">
    <property type="entry name" value="AHS1"/>
    <property type="match status" value="1"/>
</dbReference>
<dbReference type="Pfam" id="PF00364">
    <property type="entry name" value="Biotin_lipoyl"/>
    <property type="match status" value="1"/>
</dbReference>
<dbReference type="InterPro" id="IPR001882">
    <property type="entry name" value="Biotin_BS"/>
</dbReference>
<dbReference type="GO" id="GO:0016787">
    <property type="term" value="F:hydrolase activity"/>
    <property type="evidence" value="ECO:0007669"/>
    <property type="project" value="UniProtKB-KW"/>
</dbReference>
<dbReference type="SUPFAM" id="SSF160467">
    <property type="entry name" value="PH0987 N-terminal domain-like"/>
    <property type="match status" value="1"/>
</dbReference>
<dbReference type="InterPro" id="IPR005481">
    <property type="entry name" value="BC-like_N"/>
</dbReference>
<reference evidence="10 11" key="1">
    <citation type="journal article" date="2017" name="Mol. Ecol.">
        <title>Comparative and population genomic landscape of Phellinus noxius: A hypervariable fungus causing root rot in trees.</title>
        <authorList>
            <person name="Chung C.L."/>
            <person name="Lee T.J."/>
            <person name="Akiba M."/>
            <person name="Lee H.H."/>
            <person name="Kuo T.H."/>
            <person name="Liu D."/>
            <person name="Ke H.M."/>
            <person name="Yokoi T."/>
            <person name="Roa M.B."/>
            <person name="Lu M.J."/>
            <person name="Chang Y.Y."/>
            <person name="Ann P.J."/>
            <person name="Tsai J.N."/>
            <person name="Chen C.Y."/>
            <person name="Tzean S.S."/>
            <person name="Ota Y."/>
            <person name="Hattori T."/>
            <person name="Sahashi N."/>
            <person name="Liou R.F."/>
            <person name="Kikuchi T."/>
            <person name="Tsai I.J."/>
        </authorList>
    </citation>
    <scope>NUCLEOTIDE SEQUENCE [LARGE SCALE GENOMIC DNA]</scope>
    <source>
        <strain evidence="10 11">FFPRI411160</strain>
    </source>
</reference>
<dbReference type="GO" id="GO:0005524">
    <property type="term" value="F:ATP binding"/>
    <property type="evidence" value="ECO:0007669"/>
    <property type="project" value="UniProtKB-UniRule"/>
</dbReference>
<evidence type="ECO:0000256" key="7">
    <source>
        <dbReference type="PROSITE-ProRule" id="PRU00409"/>
    </source>
</evidence>
<keyword evidence="11" id="KW-1185">Reference proteome</keyword>
<dbReference type="OrthoDB" id="196847at2759"/>
<dbReference type="InterPro" id="IPR029000">
    <property type="entry name" value="Cyclophilin-like_dom_sf"/>
</dbReference>
<protein>
    <submittedName>
        <fullName evidence="10">Urea carboxylase</fullName>
    </submittedName>
</protein>
<keyword evidence="2" id="KW-0436">Ligase</keyword>
<dbReference type="PANTHER" id="PTHR18866">
    <property type="entry name" value="CARBOXYLASE:PYRUVATE/ACETYL-COA/PROPIONYL-COA CARBOXYLASE"/>
    <property type="match status" value="1"/>
</dbReference>
<accession>A0A286UIV1</accession>
<dbReference type="EMBL" id="NBII01000004">
    <property type="protein sequence ID" value="PAV19405.1"/>
    <property type="molecule type" value="Genomic_DNA"/>
</dbReference>
<feature type="domain" description="Biotin carboxylation" evidence="9">
    <location>
        <begin position="8"/>
        <end position="485"/>
    </location>
</feature>
<dbReference type="SUPFAM" id="SSF52440">
    <property type="entry name" value="PreATP-grasp domain"/>
    <property type="match status" value="1"/>
</dbReference>
<dbReference type="InParanoid" id="A0A286UIV1"/>
<dbReference type="STRING" id="2282107.A0A286UIV1"/>
<evidence type="ECO:0000256" key="5">
    <source>
        <dbReference type="ARBA" id="ARBA00022840"/>
    </source>
</evidence>
<dbReference type="InterPro" id="IPR016185">
    <property type="entry name" value="PreATP-grasp_dom_sf"/>
</dbReference>
<evidence type="ECO:0000313" key="11">
    <source>
        <dbReference type="Proteomes" id="UP000217199"/>
    </source>
</evidence>
<dbReference type="InterPro" id="IPR011761">
    <property type="entry name" value="ATP-grasp"/>
</dbReference>
<dbReference type="PROSITE" id="PS00866">
    <property type="entry name" value="CPSASE_1"/>
    <property type="match status" value="1"/>
</dbReference>
<dbReference type="Gene3D" id="3.30.470.20">
    <property type="entry name" value="ATP-grasp fold, B domain"/>
    <property type="match status" value="1"/>
</dbReference>
<sequence length="1282" mass="140688">MLDQSYYSRHKLLVANRGEISIRILRTARKLGLRTVAIYTQEDATSPHVSIADEAIALFSVDSDASARNPQAYLDAELITRICIEREVTLVHPGYGFLSESASFAELLASNGITLLGPSPQMISDMGLKHRARTLATEAGVPVVLGSEGLVFSIEEALRVSAEIRYPVMIKATAGGGGMGIVVCYGENDLKQKIVETQERALSLFHDSGIFIEKYFDSCRHIEVQIFGNGNGHVIHMGERECSIQRRHQKIIEEAPSPFLLDRPELRVEMCNAAVRLGSLLNYKSAGTVEFLVDDINAKFYFLEINTRLQVEHGVTEMLYNDLDIVEMMIDQGILEEDSSLGVGLSSDVLKQSKFDQPPTSTHVIETRVYCENPSNNFSPSPGVLQSVTTPDSRGDIRIDTWISTGLSISSFYDPLIAKLIIRGNTRKASIDKLISILSGEGDIQNERLSIKGPPNNIPFLLQVLRENVFQDGKATTSWVDSAGVKYTPSAFTVLSPGLNTSVQSLPVRSTGLGVPPSGPMDWLAFQAANIICGNPQYCEGLELVITPGGGNNLIFKALFHVSAVLSVTGSPTFVSIDGLEVSMWTKLVVPAGSKLTVGGNLQSGEVKSKGLRAYIAVRGGFPDIPEYLGSKSTTLGAGGYQGRCLYANDQISISSSTLDHNESTVYLPSGLVPIYPSSWIFHSLPGPHDDTEFLTSTGIESFYSRKWRVSTASNRMGIRLESTADDGETLHESILEWSRPSGGEGGSHPSNILDNGYALGSVNLNGDTPVILTVEGPNMGGYLSIATVASADQWKFGQVRPGDTIQFKRISFDDSLKLEEHVDKWLESIFAFSQGFNASPINPFNFSSGPPETRNPVLYNIPASGKRPKIVFRQAGDAAILVEFGEMTLDFTIRARIHGFETELKKSNIPGIRELAPCIRSTMVHYDHSEISQDDILKSLIHAAESIPESIEDMSFPGRLLSFPIVLDDRWNKEALERYITSTRDKAVYLPSNVEYLATNNGVEGGSKEVLKLLTSSPWLVFGVGFYLACPFLVPIDPRCRLVAQKMNPSRTYTPRGAVGIAGLVAAIYPVESPGGYQLFGRTLPAWSPRGKGENFASDRPWLLEPFDQVMFEPVTEEEYIKVEKEFDNGRYKFKIEPVTFSVKQYLEFISSVDNEIAVFKQGQLAGVKREEEREAQLIREWQESQSCKEKTSEDEAYNSAITTKYITAAISGVIWQIKANVGDTITSEDQIILILEAMKTEIPIKAGDENVGLKIAGFGKGVKQGQLIMAGEPLVFFNEG</sequence>
<dbReference type="PROSITE" id="PS00867">
    <property type="entry name" value="CPSASE_2"/>
    <property type="match status" value="1"/>
</dbReference>
<dbReference type="SMART" id="SM00797">
    <property type="entry name" value="AHS2"/>
    <property type="match status" value="1"/>
</dbReference>
<feature type="domain" description="ATP-grasp" evidence="8">
    <location>
        <begin position="133"/>
        <end position="334"/>
    </location>
</feature>
<dbReference type="InterPro" id="IPR000089">
    <property type="entry name" value="Biotin_lipoyl"/>
</dbReference>
<evidence type="ECO:0000256" key="4">
    <source>
        <dbReference type="ARBA" id="ARBA00022801"/>
    </source>
</evidence>
<dbReference type="SUPFAM" id="SSF56059">
    <property type="entry name" value="Glutathione synthetase ATP-binding domain-like"/>
    <property type="match status" value="1"/>
</dbReference>
<keyword evidence="4" id="KW-0378">Hydrolase</keyword>
<dbReference type="SUPFAM" id="SSF50891">
    <property type="entry name" value="Cyclophilin-like"/>
    <property type="match status" value="2"/>
</dbReference>
<organism evidence="10 11">
    <name type="scientific">Pyrrhoderma noxium</name>
    <dbReference type="NCBI Taxonomy" id="2282107"/>
    <lineage>
        <taxon>Eukaryota</taxon>
        <taxon>Fungi</taxon>
        <taxon>Dikarya</taxon>
        <taxon>Basidiomycota</taxon>
        <taxon>Agaricomycotina</taxon>
        <taxon>Agaricomycetes</taxon>
        <taxon>Hymenochaetales</taxon>
        <taxon>Hymenochaetaceae</taxon>
        <taxon>Pyrrhoderma</taxon>
    </lineage>
</organism>
<dbReference type="InterPro" id="IPR011054">
    <property type="entry name" value="Rudment_hybrid_motif"/>
</dbReference>
<dbReference type="Pfam" id="PF02785">
    <property type="entry name" value="Biotin_carb_C"/>
    <property type="match status" value="1"/>
</dbReference>
<dbReference type="GO" id="GO:0046872">
    <property type="term" value="F:metal ion binding"/>
    <property type="evidence" value="ECO:0007669"/>
    <property type="project" value="InterPro"/>
</dbReference>
<dbReference type="Gene3D" id="2.40.50.100">
    <property type="match status" value="1"/>
</dbReference>
<dbReference type="PROSITE" id="PS50979">
    <property type="entry name" value="BC"/>
    <property type="match status" value="1"/>
</dbReference>
<name>A0A286UIV1_9AGAM</name>
<dbReference type="SUPFAM" id="SSF51230">
    <property type="entry name" value="Single hybrid motif"/>
    <property type="match status" value="1"/>
</dbReference>
<dbReference type="InterPro" id="IPR011764">
    <property type="entry name" value="Biotin_carboxylation_dom"/>
</dbReference>
<evidence type="ECO:0000259" key="9">
    <source>
        <dbReference type="PROSITE" id="PS50979"/>
    </source>
</evidence>